<reference evidence="2 3" key="1">
    <citation type="submission" date="2018-09" db="EMBL/GenBank/DDBJ databases">
        <title>Phylogeny of the Shewanellaceae, and recommendation for two new genera, Pseudoshewanella and Parashewanella.</title>
        <authorList>
            <person name="Wang G."/>
        </authorList>
    </citation>
    <scope>NUCLEOTIDE SEQUENCE [LARGE SCALE GENOMIC DNA]</scope>
    <source>
        <strain evidence="2 3">C51</strain>
    </source>
</reference>
<dbReference type="PROSITE" id="PS50280">
    <property type="entry name" value="SET"/>
    <property type="match status" value="1"/>
</dbReference>
<accession>A0A3L8PSC7</accession>
<dbReference type="InterPro" id="IPR001214">
    <property type="entry name" value="SET_dom"/>
</dbReference>
<evidence type="ECO:0000313" key="2">
    <source>
        <dbReference type="EMBL" id="RLV57709.1"/>
    </source>
</evidence>
<dbReference type="EMBL" id="QZEI01000169">
    <property type="protein sequence ID" value="RLV57709.1"/>
    <property type="molecule type" value="Genomic_DNA"/>
</dbReference>
<dbReference type="Pfam" id="PF00856">
    <property type="entry name" value="SET"/>
    <property type="match status" value="1"/>
</dbReference>
<dbReference type="AlphaFoldDB" id="A0A3L8PSC7"/>
<dbReference type="Proteomes" id="UP000281474">
    <property type="component" value="Unassembled WGS sequence"/>
</dbReference>
<organism evidence="2 3">
    <name type="scientific">Parashewanella curva</name>
    <dbReference type="NCBI Taxonomy" id="2338552"/>
    <lineage>
        <taxon>Bacteria</taxon>
        <taxon>Pseudomonadati</taxon>
        <taxon>Pseudomonadota</taxon>
        <taxon>Gammaproteobacteria</taxon>
        <taxon>Alteromonadales</taxon>
        <taxon>Shewanellaceae</taxon>
        <taxon>Parashewanella</taxon>
    </lineage>
</organism>
<sequence length="107" mass="12449">MFNVAVCIKPSAIHGIGLFTKQMIKKGQVIYTETPELDLHLSKEQFAELDEKEQAFIEHFGFFNETENHWHLSHDNIRFCNHATQSNITWKDNAYLVALRDITKGEE</sequence>
<protein>
    <submittedName>
        <fullName evidence="2">SET domain-containing protein</fullName>
    </submittedName>
</protein>
<proteinExistence type="predicted"/>
<evidence type="ECO:0000313" key="3">
    <source>
        <dbReference type="Proteomes" id="UP000281474"/>
    </source>
</evidence>
<feature type="domain" description="SET" evidence="1">
    <location>
        <begin position="4"/>
        <end position="107"/>
    </location>
</feature>
<dbReference type="OrthoDB" id="9790349at2"/>
<evidence type="ECO:0000259" key="1">
    <source>
        <dbReference type="PROSITE" id="PS50280"/>
    </source>
</evidence>
<comment type="caution">
    <text evidence="2">The sequence shown here is derived from an EMBL/GenBank/DDBJ whole genome shotgun (WGS) entry which is preliminary data.</text>
</comment>
<name>A0A3L8PSC7_9GAMM</name>
<dbReference type="RefSeq" id="WP_121840941.1">
    <property type="nucleotide sequence ID" value="NZ_ML014918.1"/>
</dbReference>
<dbReference type="InterPro" id="IPR046341">
    <property type="entry name" value="SET_dom_sf"/>
</dbReference>
<keyword evidence="3" id="KW-1185">Reference proteome</keyword>
<dbReference type="Gene3D" id="2.170.270.10">
    <property type="entry name" value="SET domain"/>
    <property type="match status" value="1"/>
</dbReference>
<dbReference type="SUPFAM" id="SSF82199">
    <property type="entry name" value="SET domain"/>
    <property type="match status" value="1"/>
</dbReference>
<gene>
    <name evidence="2" type="ORF">D5018_21125</name>
</gene>